<dbReference type="AlphaFoldDB" id="E9EEX1"/>
<dbReference type="eggNOG" id="ENOG502SJND">
    <property type="taxonomic scope" value="Eukaryota"/>
</dbReference>
<dbReference type="PROSITE" id="PS51762">
    <property type="entry name" value="GH16_2"/>
    <property type="match status" value="1"/>
</dbReference>
<dbReference type="KEGG" id="maw:19252730"/>
<gene>
    <name evidence="2" type="ORF">MAC_08419</name>
</gene>
<name>E9EEX1_METAQ</name>
<dbReference type="Gene3D" id="2.60.120.200">
    <property type="match status" value="1"/>
</dbReference>
<reference evidence="2 3" key="1">
    <citation type="journal article" date="2011" name="PLoS Genet.">
        <title>Genome sequencing and comparative transcriptomics of the model entomopathogenic fungi Metarhizium anisopliae and M. acridum.</title>
        <authorList>
            <person name="Gao Q."/>
            <person name="Jin K."/>
            <person name="Ying S.H."/>
            <person name="Zhang Y."/>
            <person name="Xiao G."/>
            <person name="Shang Y."/>
            <person name="Duan Z."/>
            <person name="Hu X."/>
            <person name="Xie X.Q."/>
            <person name="Zhou G."/>
            <person name="Peng G."/>
            <person name="Luo Z."/>
            <person name="Huang W."/>
            <person name="Wang B."/>
            <person name="Fang W."/>
            <person name="Wang S."/>
            <person name="Zhong Y."/>
            <person name="Ma L.J."/>
            <person name="St Leger R.J."/>
            <person name="Zhao G.P."/>
            <person name="Pei Y."/>
            <person name="Feng M.G."/>
            <person name="Xia Y."/>
            <person name="Wang C."/>
        </authorList>
    </citation>
    <scope>NUCLEOTIDE SEQUENCE [LARGE SCALE GENOMIC DNA]</scope>
    <source>
        <strain evidence="2 3">CQMa 102</strain>
    </source>
</reference>
<dbReference type="HOGENOM" id="CLU_019533_3_0_1"/>
<dbReference type="EMBL" id="GL698574">
    <property type="protein sequence ID" value="EFY85527.1"/>
    <property type="molecule type" value="Genomic_DNA"/>
</dbReference>
<dbReference type="GO" id="GO:0004553">
    <property type="term" value="F:hydrolase activity, hydrolyzing O-glycosyl compounds"/>
    <property type="evidence" value="ECO:0007669"/>
    <property type="project" value="InterPro"/>
</dbReference>
<organism evidence="3">
    <name type="scientific">Metarhizium acridum (strain CQMa 102)</name>
    <dbReference type="NCBI Taxonomy" id="655827"/>
    <lineage>
        <taxon>Eukaryota</taxon>
        <taxon>Fungi</taxon>
        <taxon>Dikarya</taxon>
        <taxon>Ascomycota</taxon>
        <taxon>Pezizomycotina</taxon>
        <taxon>Sordariomycetes</taxon>
        <taxon>Hypocreomycetidae</taxon>
        <taxon>Hypocreales</taxon>
        <taxon>Clavicipitaceae</taxon>
        <taxon>Metarhizium</taxon>
    </lineage>
</organism>
<dbReference type="SUPFAM" id="SSF49899">
    <property type="entry name" value="Concanavalin A-like lectins/glucanases"/>
    <property type="match status" value="1"/>
</dbReference>
<dbReference type="PANTHER" id="PTHR10963">
    <property type="entry name" value="GLYCOSYL HYDROLASE-RELATED"/>
    <property type="match status" value="1"/>
</dbReference>
<dbReference type="InterPro" id="IPR000757">
    <property type="entry name" value="Beta-glucanase-like"/>
</dbReference>
<keyword evidence="3" id="KW-1185">Reference proteome</keyword>
<evidence type="ECO:0000313" key="3">
    <source>
        <dbReference type="Proteomes" id="UP000002499"/>
    </source>
</evidence>
<feature type="domain" description="GH16" evidence="1">
    <location>
        <begin position="104"/>
        <end position="351"/>
    </location>
</feature>
<sequence length="351" mass="37786">MDGVGVVGIPACGIPKSPHGATANRSFATLLHTLVVSHAGPRRLCRGDIRTARLVRAQGASQQQQGRQGGARARGVLQLHLLRRLCDSEGSLPDASRWAVDLGTQYDGGPAQWGTGEVETYTDDWQNVRITADCTLKMTPVRGDDGSWTSSRVETTAGWDFACAAGERLRVEAGIRLGDNPEARSLGIWPAFWALGSDYRGNYQNWPAVGEVDILESVNGLGRVWHAAHCGANPGGACDEPSGIARVTDPYERGAWHTVAWEVDRSGWGQESMSWYVDGDVQWTLWEEDVDDADAWHALVANSKMILLNVAVGGGFPDGVSGTTTPTYDTLDGDGASMEVDYVAVYLEGGW</sequence>
<evidence type="ECO:0000313" key="2">
    <source>
        <dbReference type="EMBL" id="EFY85527.1"/>
    </source>
</evidence>
<dbReference type="GO" id="GO:0005975">
    <property type="term" value="P:carbohydrate metabolic process"/>
    <property type="evidence" value="ECO:0007669"/>
    <property type="project" value="InterPro"/>
</dbReference>
<dbReference type="Proteomes" id="UP000002499">
    <property type="component" value="Unassembled WGS sequence"/>
</dbReference>
<dbReference type="OMA" id="CNEYNGI"/>
<dbReference type="GeneID" id="19252730"/>
<dbReference type="PANTHER" id="PTHR10963:SF60">
    <property type="entry name" value="GRAM-NEGATIVE BACTERIA-BINDING PROTEIN 1-RELATED"/>
    <property type="match status" value="1"/>
</dbReference>
<proteinExistence type="predicted"/>
<evidence type="ECO:0000259" key="1">
    <source>
        <dbReference type="PROSITE" id="PS51762"/>
    </source>
</evidence>
<dbReference type="InParanoid" id="E9EEX1"/>
<accession>E9EEX1</accession>
<protein>
    <submittedName>
        <fullName evidence="2">Glucan endo-1,3-beta-glucosidase A1-like protein</fullName>
    </submittedName>
</protein>
<dbReference type="OrthoDB" id="192832at2759"/>
<dbReference type="InterPro" id="IPR050546">
    <property type="entry name" value="Glycosyl_Hydrlase_16"/>
</dbReference>
<dbReference type="InterPro" id="IPR013320">
    <property type="entry name" value="ConA-like_dom_sf"/>
</dbReference>
<dbReference type="Pfam" id="PF26113">
    <property type="entry name" value="GH16_XgeA"/>
    <property type="match status" value="1"/>
</dbReference>